<evidence type="ECO:0000256" key="3">
    <source>
        <dbReference type="ARBA" id="ARBA00022833"/>
    </source>
</evidence>
<dbReference type="AlphaFoldDB" id="A0AAD8MEB5"/>
<dbReference type="InterPro" id="IPR007527">
    <property type="entry name" value="Znf_SWIM"/>
</dbReference>
<comment type="caution">
    <text evidence="7">The sequence shown here is derived from an EMBL/GenBank/DDBJ whole genome shotgun (WGS) entry which is preliminary data.</text>
</comment>
<reference evidence="7" key="1">
    <citation type="submission" date="2023-02" db="EMBL/GenBank/DDBJ databases">
        <title>Genome of toxic invasive species Heracleum sosnowskyi carries increased number of genes despite the absence of recent whole-genome duplications.</title>
        <authorList>
            <person name="Schelkunov M."/>
            <person name="Shtratnikova V."/>
            <person name="Makarenko M."/>
            <person name="Klepikova A."/>
            <person name="Omelchenko D."/>
            <person name="Novikova G."/>
            <person name="Obukhova E."/>
            <person name="Bogdanov V."/>
            <person name="Penin A."/>
            <person name="Logacheva M."/>
        </authorList>
    </citation>
    <scope>NUCLEOTIDE SEQUENCE</scope>
    <source>
        <strain evidence="7">Hsosn_3</strain>
        <tissue evidence="7">Leaf</tissue>
    </source>
</reference>
<keyword evidence="1" id="KW-0479">Metal-binding</keyword>
<dbReference type="PROSITE" id="PS50966">
    <property type="entry name" value="ZF_SWIM"/>
    <property type="match status" value="1"/>
</dbReference>
<keyword evidence="2 4" id="KW-0863">Zinc-finger</keyword>
<reference evidence="7" key="2">
    <citation type="submission" date="2023-05" db="EMBL/GenBank/DDBJ databases">
        <authorList>
            <person name="Schelkunov M.I."/>
        </authorList>
    </citation>
    <scope>NUCLEOTIDE SEQUENCE</scope>
    <source>
        <strain evidence="7">Hsosn_3</strain>
        <tissue evidence="7">Leaf</tissue>
    </source>
</reference>
<feature type="region of interest" description="Disordered" evidence="5">
    <location>
        <begin position="487"/>
        <end position="510"/>
    </location>
</feature>
<evidence type="ECO:0000256" key="1">
    <source>
        <dbReference type="ARBA" id="ARBA00022723"/>
    </source>
</evidence>
<evidence type="ECO:0000256" key="4">
    <source>
        <dbReference type="PROSITE-ProRule" id="PRU00325"/>
    </source>
</evidence>
<dbReference type="InterPro" id="IPR006564">
    <property type="entry name" value="Znf_PMZ"/>
</dbReference>
<evidence type="ECO:0000313" key="8">
    <source>
        <dbReference type="Proteomes" id="UP001237642"/>
    </source>
</evidence>
<accession>A0AAD8MEB5</accession>
<evidence type="ECO:0000259" key="6">
    <source>
        <dbReference type="PROSITE" id="PS50966"/>
    </source>
</evidence>
<protein>
    <recommendedName>
        <fullName evidence="6">SWIM-type domain-containing protein</fullName>
    </recommendedName>
</protein>
<feature type="region of interest" description="Disordered" evidence="5">
    <location>
        <begin position="1"/>
        <end position="20"/>
    </location>
</feature>
<gene>
    <name evidence="7" type="ORF">POM88_035844</name>
</gene>
<name>A0AAD8MEB5_9APIA</name>
<dbReference type="InterPro" id="IPR004332">
    <property type="entry name" value="Transposase_MuDR"/>
</dbReference>
<evidence type="ECO:0000256" key="5">
    <source>
        <dbReference type="SAM" id="MobiDB-lite"/>
    </source>
</evidence>
<feature type="domain" description="SWIM-type" evidence="6">
    <location>
        <begin position="377"/>
        <end position="424"/>
    </location>
</feature>
<keyword evidence="3" id="KW-0862">Zinc</keyword>
<keyword evidence="8" id="KW-1185">Reference proteome</keyword>
<sequence length="510" mass="58340">MRTSESGGASGGASGDISSGSSSMCLSHLDSEGNSRGSYDFRDDDIPFYKSFYGSSMVASFHESIMNNSVDISNASELQKGMMFQTKEELMRVVKDVHIANHQEIKVVRSDSVTWEVECNRKMTGCVWLLRARKRTIHNFFEIMETKGTHTCLNPNITQDHYNLNSSNIAHVLSTHIVTDPSVSEKVLEATTVSHFGYKPSRRKIRHAREITEKALFKTSEESYEYLLKFMNALQSFNHGTFFDWYFKEHDLGEPIGEVVRFKRVFWAFKPCIDAFPYCIPVLLIDGTHLYDKYGRVLLTATADDGFNHLLPVAFAIVESENTASWTWFMKRHRLEIENQCVDGNEFTHHANKMLNRWKERAGGHHVKLFDRDSWVFTVTTMKRGQKGGNEQIVRLIEGICTCNKWQTFHIPCSHVLACCANQNLEYKSLVSEWYRLDNARKVYGSAFEPLPDEDAWPLFDRFPMMVPDIENISNKLGRKKETRYKNKMDFPVSGRNNGTSSSGASSTIP</sequence>
<dbReference type="Pfam" id="PF03108">
    <property type="entry name" value="DBD_Tnp_Mut"/>
    <property type="match status" value="1"/>
</dbReference>
<organism evidence="7 8">
    <name type="scientific">Heracleum sosnowskyi</name>
    <dbReference type="NCBI Taxonomy" id="360622"/>
    <lineage>
        <taxon>Eukaryota</taxon>
        <taxon>Viridiplantae</taxon>
        <taxon>Streptophyta</taxon>
        <taxon>Embryophyta</taxon>
        <taxon>Tracheophyta</taxon>
        <taxon>Spermatophyta</taxon>
        <taxon>Magnoliopsida</taxon>
        <taxon>eudicotyledons</taxon>
        <taxon>Gunneridae</taxon>
        <taxon>Pentapetalae</taxon>
        <taxon>asterids</taxon>
        <taxon>campanulids</taxon>
        <taxon>Apiales</taxon>
        <taxon>Apiaceae</taxon>
        <taxon>Apioideae</taxon>
        <taxon>apioid superclade</taxon>
        <taxon>Tordylieae</taxon>
        <taxon>Tordyliinae</taxon>
        <taxon>Heracleum</taxon>
    </lineage>
</organism>
<evidence type="ECO:0000256" key="2">
    <source>
        <dbReference type="ARBA" id="ARBA00022771"/>
    </source>
</evidence>
<dbReference type="PANTHER" id="PTHR31973:SF195">
    <property type="entry name" value="MUDR FAMILY TRANSPOSASE"/>
    <property type="match status" value="1"/>
</dbReference>
<dbReference type="SMART" id="SM00575">
    <property type="entry name" value="ZnF_PMZ"/>
    <property type="match status" value="1"/>
</dbReference>
<dbReference type="InterPro" id="IPR018289">
    <property type="entry name" value="MULE_transposase_dom"/>
</dbReference>
<dbReference type="PANTHER" id="PTHR31973">
    <property type="entry name" value="POLYPROTEIN, PUTATIVE-RELATED"/>
    <property type="match status" value="1"/>
</dbReference>
<dbReference type="Pfam" id="PF10551">
    <property type="entry name" value="MULE"/>
    <property type="match status" value="1"/>
</dbReference>
<evidence type="ECO:0000313" key="7">
    <source>
        <dbReference type="EMBL" id="KAK1369752.1"/>
    </source>
</evidence>
<dbReference type="Proteomes" id="UP001237642">
    <property type="component" value="Unassembled WGS sequence"/>
</dbReference>
<dbReference type="EMBL" id="JAUIZM010000008">
    <property type="protein sequence ID" value="KAK1369752.1"/>
    <property type="molecule type" value="Genomic_DNA"/>
</dbReference>
<dbReference type="GO" id="GO:0008270">
    <property type="term" value="F:zinc ion binding"/>
    <property type="evidence" value="ECO:0007669"/>
    <property type="project" value="UniProtKB-KW"/>
</dbReference>
<proteinExistence type="predicted"/>
<feature type="compositionally biased region" description="Low complexity" evidence="5">
    <location>
        <begin position="494"/>
        <end position="510"/>
    </location>
</feature>